<gene>
    <name evidence="1" type="ORF">PFLmoz3_00393</name>
</gene>
<evidence type="ECO:0000313" key="1">
    <source>
        <dbReference type="EMBL" id="KWV89913.1"/>
    </source>
</evidence>
<organism evidence="1 2">
    <name type="scientific">Pseudomonas fluorescens</name>
    <dbReference type="NCBI Taxonomy" id="294"/>
    <lineage>
        <taxon>Bacteria</taxon>
        <taxon>Pseudomonadati</taxon>
        <taxon>Pseudomonadota</taxon>
        <taxon>Gammaproteobacteria</taxon>
        <taxon>Pseudomonadales</taxon>
        <taxon>Pseudomonadaceae</taxon>
        <taxon>Pseudomonas</taxon>
    </lineage>
</organism>
<proteinExistence type="predicted"/>
<dbReference type="Proteomes" id="UP000061348">
    <property type="component" value="Unassembled WGS sequence"/>
</dbReference>
<accession>A0A109LLS4</accession>
<dbReference type="PATRIC" id="fig|294.194.peg.431"/>
<evidence type="ECO:0000313" key="2">
    <source>
        <dbReference type="Proteomes" id="UP000061348"/>
    </source>
</evidence>
<comment type="caution">
    <text evidence="1">The sequence shown here is derived from an EMBL/GenBank/DDBJ whole genome shotgun (WGS) entry which is preliminary data.</text>
</comment>
<protein>
    <submittedName>
        <fullName evidence="1">Uncharacterized protein</fullName>
    </submittedName>
</protein>
<dbReference type="AlphaFoldDB" id="A0A109LLS4"/>
<name>A0A109LLS4_PSEFL</name>
<reference evidence="1 2" key="1">
    <citation type="submission" date="2015-05" db="EMBL/GenBank/DDBJ databases">
        <title>A genomic and transcriptomic approach to investigate the blue pigment phenotype in Pseudomonas fluorescens.</title>
        <authorList>
            <person name="Andreani N.A."/>
            <person name="Cardazzo B."/>
        </authorList>
    </citation>
    <scope>NUCLEOTIDE SEQUENCE [LARGE SCALE GENOMIC DNA]</scope>
    <source>
        <strain evidence="1 2">Ps_22</strain>
    </source>
</reference>
<dbReference type="EMBL" id="LCYA01000004">
    <property type="protein sequence ID" value="KWV89913.1"/>
    <property type="molecule type" value="Genomic_DNA"/>
</dbReference>
<sequence>MKIDTSLFFDRAPIPYERDNAIYERRRVDVRLVL</sequence>